<evidence type="ECO:0000313" key="2">
    <source>
        <dbReference type="EMBL" id="KKQ90131.1"/>
    </source>
</evidence>
<feature type="compositionally biased region" description="Low complexity" evidence="1">
    <location>
        <begin position="1"/>
        <end position="12"/>
    </location>
</feature>
<proteinExistence type="predicted"/>
<comment type="caution">
    <text evidence="2">The sequence shown here is derived from an EMBL/GenBank/DDBJ whole genome shotgun (WGS) entry which is preliminary data.</text>
</comment>
<protein>
    <submittedName>
        <fullName evidence="2">Uncharacterized protein</fullName>
    </submittedName>
</protein>
<name>A0A0G0PLH5_9BACT</name>
<feature type="region of interest" description="Disordered" evidence="1">
    <location>
        <begin position="1"/>
        <end position="49"/>
    </location>
</feature>
<reference evidence="2 3" key="1">
    <citation type="journal article" date="2015" name="Nature">
        <title>rRNA introns, odd ribosomes, and small enigmatic genomes across a large radiation of phyla.</title>
        <authorList>
            <person name="Brown C.T."/>
            <person name="Hug L.A."/>
            <person name="Thomas B.C."/>
            <person name="Sharon I."/>
            <person name="Castelle C.J."/>
            <person name="Singh A."/>
            <person name="Wilkins M.J."/>
            <person name="Williams K.H."/>
            <person name="Banfield J.F."/>
        </authorList>
    </citation>
    <scope>NUCLEOTIDE SEQUENCE [LARGE SCALE GENOMIC DNA]</scope>
</reference>
<evidence type="ECO:0000256" key="1">
    <source>
        <dbReference type="SAM" id="MobiDB-lite"/>
    </source>
</evidence>
<organism evidence="2 3">
    <name type="scientific">Berkelbacteria bacterium GW2011_GWA2_38_9</name>
    <dbReference type="NCBI Taxonomy" id="1618334"/>
    <lineage>
        <taxon>Bacteria</taxon>
        <taxon>Candidatus Berkelbacteria</taxon>
    </lineage>
</organism>
<evidence type="ECO:0000313" key="3">
    <source>
        <dbReference type="Proteomes" id="UP000033934"/>
    </source>
</evidence>
<sequence length="49" mass="5661">MANKKQQNNAANRQKDAAKRGREPRTRERERQVGITEEHSRKAKGSSKK</sequence>
<dbReference type="AlphaFoldDB" id="A0A0G0PLH5"/>
<dbReference type="EMBL" id="LBVO01000012">
    <property type="protein sequence ID" value="KKQ90131.1"/>
    <property type="molecule type" value="Genomic_DNA"/>
</dbReference>
<gene>
    <name evidence="2" type="ORF">UT11_C0012G0009</name>
</gene>
<feature type="compositionally biased region" description="Basic and acidic residues" evidence="1">
    <location>
        <begin position="13"/>
        <end position="40"/>
    </location>
</feature>
<dbReference type="Proteomes" id="UP000033934">
    <property type="component" value="Unassembled WGS sequence"/>
</dbReference>
<accession>A0A0G0PLH5</accession>